<keyword evidence="1" id="KW-0812">Transmembrane</keyword>
<comment type="caution">
    <text evidence="2">The sequence shown here is derived from an EMBL/GenBank/DDBJ whole genome shotgun (WGS) entry which is preliminary data.</text>
</comment>
<dbReference type="InterPro" id="IPR007136">
    <property type="entry name" value="DUF347"/>
</dbReference>
<feature type="transmembrane region" description="Helical" evidence="1">
    <location>
        <begin position="48"/>
        <end position="67"/>
    </location>
</feature>
<evidence type="ECO:0000313" key="2">
    <source>
        <dbReference type="EMBL" id="TLU72914.1"/>
    </source>
</evidence>
<feature type="transmembrane region" description="Helical" evidence="1">
    <location>
        <begin position="212"/>
        <end position="233"/>
    </location>
</feature>
<feature type="transmembrane region" description="Helical" evidence="1">
    <location>
        <begin position="133"/>
        <end position="152"/>
    </location>
</feature>
<keyword evidence="1" id="KW-0472">Membrane</keyword>
<evidence type="ECO:0000313" key="3">
    <source>
        <dbReference type="Proteomes" id="UP000305654"/>
    </source>
</evidence>
<feature type="transmembrane region" description="Helical" evidence="1">
    <location>
        <begin position="158"/>
        <end position="179"/>
    </location>
</feature>
<dbReference type="EMBL" id="VCDI01000002">
    <property type="protein sequence ID" value="TLU72914.1"/>
    <property type="molecule type" value="Genomic_DNA"/>
</dbReference>
<keyword evidence="1" id="KW-1133">Transmembrane helix</keyword>
<reference evidence="2 3" key="1">
    <citation type="submission" date="2019-05" db="EMBL/GenBank/DDBJ databases">
        <authorList>
            <person name="Pankratov T."/>
            <person name="Grouzdev D."/>
        </authorList>
    </citation>
    <scope>NUCLEOTIDE SEQUENCE [LARGE SCALE GENOMIC DNA]</scope>
    <source>
        <strain evidence="2 3">KEBCLARHB70R</strain>
    </source>
</reference>
<proteinExistence type="predicted"/>
<dbReference type="OrthoDB" id="9794709at2"/>
<keyword evidence="3" id="KW-1185">Reference proteome</keyword>
<feature type="transmembrane region" description="Helical" evidence="1">
    <location>
        <begin position="102"/>
        <end position="121"/>
    </location>
</feature>
<dbReference type="AlphaFoldDB" id="A0A5R9J5L8"/>
<evidence type="ECO:0000256" key="1">
    <source>
        <dbReference type="SAM" id="Phobius"/>
    </source>
</evidence>
<protein>
    <submittedName>
        <fullName evidence="2">Uncharacterized protein</fullName>
    </submittedName>
</protein>
<organism evidence="2 3">
    <name type="scientific">Lichenicoccus roseus</name>
    <dbReference type="NCBI Taxonomy" id="2683649"/>
    <lineage>
        <taxon>Bacteria</taxon>
        <taxon>Pseudomonadati</taxon>
        <taxon>Pseudomonadota</taxon>
        <taxon>Alphaproteobacteria</taxon>
        <taxon>Acetobacterales</taxon>
        <taxon>Acetobacteraceae</taxon>
        <taxon>Lichenicoccus</taxon>
    </lineage>
</organism>
<dbReference type="Proteomes" id="UP000305654">
    <property type="component" value="Unassembled WGS sequence"/>
</dbReference>
<name>A0A5R9J5L8_9PROT</name>
<gene>
    <name evidence="2" type="ORF">FE263_05500</name>
</gene>
<feature type="transmembrane region" description="Helical" evidence="1">
    <location>
        <begin position="21"/>
        <end position="42"/>
    </location>
</feature>
<dbReference type="Pfam" id="PF03988">
    <property type="entry name" value="DUF347"/>
    <property type="match status" value="2"/>
</dbReference>
<accession>A0A5R9J5L8</accession>
<sequence length="258" mass="26450">MRSPQLPHHPYTIPYRPKADVRTWLSLLVASICGTACGDWLANDAGFGLLQGLGIFVTLLCLLAALVRGTTISRAALYWTAIVLTRGAATNLADLATHRSGVGYGGVLCILALVLLGVLAIGRGWSSRSGTGYWPAILLASTLGTASGDGIADGLGLGVWPGSACMTLVLGAVLSIGWASAKGYGTAYWLGIVAVRSDGTMLSDGLSHLPGIGHATCAVVAAVLLPATLLIAAPRRRDQCASRASLEGALRMSSSGPQ</sequence>